<gene>
    <name evidence="1" type="ORF">SAMN02745174_02212</name>
</gene>
<evidence type="ECO:0000313" key="2">
    <source>
        <dbReference type="Proteomes" id="UP000191153"/>
    </source>
</evidence>
<protein>
    <submittedName>
        <fullName evidence="1">Phage major capsid protein E</fullName>
    </submittedName>
</protein>
<dbReference type="STRING" id="180163.SAMN02745174_02212"/>
<proteinExistence type="predicted"/>
<sequence length="333" mass="37548">MNKKQAAFMGIFDETKTFVRKHYSDRFKRSFATISDTIRFDMVTSELIQLSIVPRGTKAPFVKLGGFSKESITPDMIKGTAAYTPEEILELRAGQMDVAIGGAVVNNKQYIIDKKIMMLKTGYENTVEAMCAELFLTGKFKLVESGDEIDFGFPEPEEITFTQGTDNWELILIDAIDKYVEKNRKYPELIEVDREILKAMIKDKNLNQQQIAFGFTQIVPNTHSLEQRYPTLNILDMTVKALVPAVGVDGEAISTTNMMYLSNTESFVKAYTGIPNVQGNELGMEKSEYIIDEVIEHDPPAKKFIFTSGFCPIIPLVNSIMRFKITIKPAAKK</sequence>
<reference evidence="1 2" key="1">
    <citation type="submission" date="2017-02" db="EMBL/GenBank/DDBJ databases">
        <authorList>
            <person name="Peterson S.W."/>
        </authorList>
    </citation>
    <scope>NUCLEOTIDE SEQUENCE [LARGE SCALE GENOMIC DNA]</scope>
    <source>
        <strain evidence="1 2">ATCC 700028</strain>
    </source>
</reference>
<name>A0A1T4Q806_9FUSO</name>
<organism evidence="1 2">
    <name type="scientific">Cetobacterium ceti</name>
    <dbReference type="NCBI Taxonomy" id="180163"/>
    <lineage>
        <taxon>Bacteria</taxon>
        <taxon>Fusobacteriati</taxon>
        <taxon>Fusobacteriota</taxon>
        <taxon>Fusobacteriia</taxon>
        <taxon>Fusobacteriales</taxon>
        <taxon>Fusobacteriaceae</taxon>
        <taxon>Cetobacterium</taxon>
    </lineage>
</organism>
<dbReference type="Gene3D" id="3.30.1930.10">
    <property type="entry name" value="capsid protein of prophage domain"/>
    <property type="match status" value="1"/>
</dbReference>
<dbReference type="Pfam" id="PF03864">
    <property type="entry name" value="Phage_cap_E"/>
    <property type="match status" value="1"/>
</dbReference>
<dbReference type="OrthoDB" id="9837122at2"/>
<dbReference type="Gene3D" id="3.15.30.10">
    <property type="entry name" value="putative capsid protein of prophage domain like"/>
    <property type="match status" value="1"/>
</dbReference>
<evidence type="ECO:0000313" key="1">
    <source>
        <dbReference type="EMBL" id="SJZ99671.1"/>
    </source>
</evidence>
<dbReference type="Proteomes" id="UP000191153">
    <property type="component" value="Unassembled WGS sequence"/>
</dbReference>
<dbReference type="AlphaFoldDB" id="A0A1T4Q806"/>
<keyword evidence="2" id="KW-1185">Reference proteome</keyword>
<dbReference type="EMBL" id="FUWX01000019">
    <property type="protein sequence ID" value="SJZ99671.1"/>
    <property type="molecule type" value="Genomic_DNA"/>
</dbReference>
<accession>A0A1T4Q806</accession>
<dbReference type="InterPro" id="IPR005564">
    <property type="entry name" value="Major_capsid_GpE"/>
</dbReference>
<dbReference type="RefSeq" id="WP_078694656.1">
    <property type="nucleotide sequence ID" value="NZ_FUWX01000019.1"/>
</dbReference>